<reference evidence="5" key="1">
    <citation type="submission" date="2019-09" db="EMBL/GenBank/DDBJ databases">
        <title>Characterisation of the sponge microbiome using genome-centric metagenomics.</title>
        <authorList>
            <person name="Engelberts J.P."/>
            <person name="Robbins S.J."/>
            <person name="De Goeij J.M."/>
            <person name="Aranda M."/>
            <person name="Bell S.C."/>
            <person name="Webster N.S."/>
        </authorList>
    </citation>
    <scope>NUCLEOTIDE SEQUENCE</scope>
    <source>
        <strain evidence="5">SB0664_bin_27</strain>
    </source>
</reference>
<keyword evidence="2 5" id="KW-0067">ATP-binding</keyword>
<dbReference type="Gene3D" id="1.10.287.380">
    <property type="entry name" value="Valyl-tRNA synthetase, C-terminal domain"/>
    <property type="match status" value="1"/>
</dbReference>
<evidence type="ECO:0000256" key="2">
    <source>
        <dbReference type="ARBA" id="ARBA00022840"/>
    </source>
</evidence>
<feature type="domain" description="ABC transporter" evidence="4">
    <location>
        <begin position="319"/>
        <end position="537"/>
    </location>
</feature>
<organism evidence="5">
    <name type="scientific">Caldilineaceae bacterium SB0664_bin_27</name>
    <dbReference type="NCBI Taxonomy" id="2605260"/>
    <lineage>
        <taxon>Bacteria</taxon>
        <taxon>Bacillati</taxon>
        <taxon>Chloroflexota</taxon>
        <taxon>Caldilineae</taxon>
        <taxon>Caldilineales</taxon>
        <taxon>Caldilineaceae</taxon>
    </lineage>
</organism>
<feature type="domain" description="ABC transporter" evidence="4">
    <location>
        <begin position="4"/>
        <end position="255"/>
    </location>
</feature>
<evidence type="ECO:0000256" key="1">
    <source>
        <dbReference type="ARBA" id="ARBA00022741"/>
    </source>
</evidence>
<dbReference type="InterPro" id="IPR003439">
    <property type="entry name" value="ABC_transporter-like_ATP-bd"/>
</dbReference>
<dbReference type="InterPro" id="IPR037118">
    <property type="entry name" value="Val-tRNA_synth_C_sf"/>
</dbReference>
<feature type="region of interest" description="Disordered" evidence="3">
    <location>
        <begin position="535"/>
        <end position="568"/>
    </location>
</feature>
<dbReference type="PROSITE" id="PS00211">
    <property type="entry name" value="ABC_TRANSPORTER_1"/>
    <property type="match status" value="1"/>
</dbReference>
<dbReference type="InterPro" id="IPR051309">
    <property type="entry name" value="ABCF_ATPase"/>
</dbReference>
<feature type="compositionally biased region" description="Polar residues" evidence="3">
    <location>
        <begin position="553"/>
        <end position="567"/>
    </location>
</feature>
<dbReference type="AlphaFoldDB" id="A0A6B0YVZ2"/>
<dbReference type="InterPro" id="IPR017871">
    <property type="entry name" value="ABC_transporter-like_CS"/>
</dbReference>
<evidence type="ECO:0000259" key="4">
    <source>
        <dbReference type="PROSITE" id="PS50893"/>
    </source>
</evidence>
<evidence type="ECO:0000256" key="3">
    <source>
        <dbReference type="SAM" id="MobiDB-lite"/>
    </source>
</evidence>
<dbReference type="PANTHER" id="PTHR42855">
    <property type="entry name" value="ABC TRANSPORTER ATP-BINDING SUBUNIT"/>
    <property type="match status" value="1"/>
</dbReference>
<name>A0A6B0YVZ2_9CHLR</name>
<dbReference type="PROSITE" id="PS50893">
    <property type="entry name" value="ABC_TRANSPORTER_2"/>
    <property type="match status" value="2"/>
</dbReference>
<gene>
    <name evidence="5" type="ORF">F4Y42_15265</name>
</gene>
<proteinExistence type="predicted"/>
<dbReference type="InterPro" id="IPR003593">
    <property type="entry name" value="AAA+_ATPase"/>
</dbReference>
<dbReference type="InterPro" id="IPR032524">
    <property type="entry name" value="ABC_tran_C"/>
</dbReference>
<dbReference type="SUPFAM" id="SSF52540">
    <property type="entry name" value="P-loop containing nucleoside triphosphate hydrolases"/>
    <property type="match status" value="2"/>
</dbReference>
<dbReference type="SMART" id="SM00382">
    <property type="entry name" value="AAA"/>
    <property type="match status" value="2"/>
</dbReference>
<dbReference type="CDD" id="cd03221">
    <property type="entry name" value="ABCF_EF-3"/>
    <property type="match status" value="2"/>
</dbReference>
<accession>A0A6B0YVZ2</accession>
<keyword evidence="1" id="KW-0547">Nucleotide-binding</keyword>
<dbReference type="GO" id="GO:0016887">
    <property type="term" value="F:ATP hydrolysis activity"/>
    <property type="evidence" value="ECO:0007669"/>
    <property type="project" value="InterPro"/>
</dbReference>
<protein>
    <submittedName>
        <fullName evidence="5">ABC-F family ATP-binding cassette domain-containing protein</fullName>
    </submittedName>
</protein>
<dbReference type="Pfam" id="PF16326">
    <property type="entry name" value="ABC_tran_CTD"/>
    <property type="match status" value="1"/>
</dbReference>
<dbReference type="InterPro" id="IPR032781">
    <property type="entry name" value="ABC_tran_Xtn"/>
</dbReference>
<dbReference type="GO" id="GO:0003677">
    <property type="term" value="F:DNA binding"/>
    <property type="evidence" value="ECO:0007669"/>
    <property type="project" value="InterPro"/>
</dbReference>
<dbReference type="GO" id="GO:0005524">
    <property type="term" value="F:ATP binding"/>
    <property type="evidence" value="ECO:0007669"/>
    <property type="project" value="UniProtKB-KW"/>
</dbReference>
<sequence length="637" mass="72213">MNLLSLENVSKQFSERLLLDAVSLSINAGERIGLIGVNGSGKTTLLRIIAGLEAPDSGQVTVWGGVRIEMVRQEPQLDESATVLEQLFRSSSPQMRLLRDYESASQRLEHEPASQALQQRLLELSEEMERSGGWAAAANAKSILTKLGISDFDARIDALSGGQRKRVALARALIDRADLLVLDEPTNHVDIEIIEWLEDYLTTEPGALLMVTHDRHFLDRVVHRIVELDRRQLVSYAGNYSRYLELRQLRHERLAAGERQRRNLLKRELEWIRRTPMARGTKQKARRQRVAELQRIQYDSDTDRVVMALATRRLGKTVLTANGLTKSYDGSVAVKQVDFTLEPGDRIGLLGPNGAGKSTFLDMLAGKVNLDAGQIRWGETVRLGYYDQQTRDLNDGQRLIEFIEEEAPLIQSRDGSRVEAAQMMEWFLFPRKMQWGRIGSLSGGERRRLYLLRTLVHQPNVLLLDEPTNDLDVQTLTVLEEFLDAFTGCLIVASHDRYFLDRTVDFIVPFEDGRLGKRYPAPYETYRRLYSRDSQATRVNGTRKAPAPERRSANGQTAPRSTGTGNKLTWKESQELARLETEIAGWEEEQASLQQQINNSGSDYQALHSLSAKLTDVELSLESAFERWAELSERQEV</sequence>
<dbReference type="Gene3D" id="3.40.50.300">
    <property type="entry name" value="P-loop containing nucleotide triphosphate hydrolases"/>
    <property type="match status" value="2"/>
</dbReference>
<evidence type="ECO:0000313" key="5">
    <source>
        <dbReference type="EMBL" id="MXY94797.1"/>
    </source>
</evidence>
<dbReference type="EMBL" id="VXRG01000127">
    <property type="protein sequence ID" value="MXY94797.1"/>
    <property type="molecule type" value="Genomic_DNA"/>
</dbReference>
<dbReference type="Pfam" id="PF12848">
    <property type="entry name" value="ABC_tran_Xtn"/>
    <property type="match status" value="1"/>
</dbReference>
<dbReference type="PANTHER" id="PTHR42855:SF1">
    <property type="entry name" value="ABC TRANSPORTER DOMAIN-CONTAINING PROTEIN"/>
    <property type="match status" value="1"/>
</dbReference>
<dbReference type="InterPro" id="IPR027417">
    <property type="entry name" value="P-loop_NTPase"/>
</dbReference>
<dbReference type="Pfam" id="PF00005">
    <property type="entry name" value="ABC_tran"/>
    <property type="match status" value="2"/>
</dbReference>
<dbReference type="FunFam" id="3.40.50.300:FF:000011">
    <property type="entry name" value="Putative ABC transporter ATP-binding component"/>
    <property type="match status" value="1"/>
</dbReference>
<comment type="caution">
    <text evidence="5">The sequence shown here is derived from an EMBL/GenBank/DDBJ whole genome shotgun (WGS) entry which is preliminary data.</text>
</comment>